<gene>
    <name evidence="2" type="ORF">J2800_003781</name>
</gene>
<feature type="transmembrane region" description="Helical" evidence="1">
    <location>
        <begin position="96"/>
        <end position="116"/>
    </location>
</feature>
<keyword evidence="3" id="KW-1185">Reference proteome</keyword>
<keyword evidence="1" id="KW-1133">Transmembrane helix</keyword>
<accession>A0ABU1N3J3</accession>
<sequence>MIRSFLIGLVAGARAVTPFAAVSEAARKGQLPRDTGAPSWLGDPLVATGSTILAGGELWGDKLRSAPDRIVLAGILARLVSGGLAGAALAPRRRALEGAALGAAAAVVSAYVTFGLRKRAMRRFGQTPTGLVEDAITVGAARWVVSSARG</sequence>
<dbReference type="RefSeq" id="WP_056758443.1">
    <property type="nucleotide sequence ID" value="NZ_BMLD01000009.1"/>
</dbReference>
<keyword evidence="1" id="KW-0472">Membrane</keyword>
<protein>
    <submittedName>
        <fullName evidence="2">Membrane protein</fullName>
    </submittedName>
</protein>
<feature type="transmembrane region" description="Helical" evidence="1">
    <location>
        <begin position="71"/>
        <end position="90"/>
    </location>
</feature>
<keyword evidence="1" id="KW-0812">Transmembrane</keyword>
<evidence type="ECO:0000313" key="3">
    <source>
        <dbReference type="Proteomes" id="UP001262754"/>
    </source>
</evidence>
<proteinExistence type="predicted"/>
<reference evidence="2 3" key="1">
    <citation type="submission" date="2023-07" db="EMBL/GenBank/DDBJ databases">
        <title>Sorghum-associated microbial communities from plants grown in Nebraska, USA.</title>
        <authorList>
            <person name="Schachtman D."/>
        </authorList>
    </citation>
    <scope>NUCLEOTIDE SEQUENCE [LARGE SCALE GENOMIC DNA]</scope>
    <source>
        <strain evidence="2 3">DS2154</strain>
    </source>
</reference>
<dbReference type="EMBL" id="JAVDRL010000011">
    <property type="protein sequence ID" value="MDR6533020.1"/>
    <property type="molecule type" value="Genomic_DNA"/>
</dbReference>
<evidence type="ECO:0000313" key="2">
    <source>
        <dbReference type="EMBL" id="MDR6533020.1"/>
    </source>
</evidence>
<organism evidence="2 3">
    <name type="scientific">Caulobacter rhizosphaerae</name>
    <dbReference type="NCBI Taxonomy" id="2010972"/>
    <lineage>
        <taxon>Bacteria</taxon>
        <taxon>Pseudomonadati</taxon>
        <taxon>Pseudomonadota</taxon>
        <taxon>Alphaproteobacteria</taxon>
        <taxon>Caulobacterales</taxon>
        <taxon>Caulobacteraceae</taxon>
        <taxon>Caulobacter</taxon>
    </lineage>
</organism>
<dbReference type="Proteomes" id="UP001262754">
    <property type="component" value="Unassembled WGS sequence"/>
</dbReference>
<name>A0ABU1N3J3_9CAUL</name>
<evidence type="ECO:0000256" key="1">
    <source>
        <dbReference type="SAM" id="Phobius"/>
    </source>
</evidence>
<comment type="caution">
    <text evidence="2">The sequence shown here is derived from an EMBL/GenBank/DDBJ whole genome shotgun (WGS) entry which is preliminary data.</text>
</comment>